<comment type="caution">
    <text evidence="1">The sequence shown here is derived from an EMBL/GenBank/DDBJ whole genome shotgun (WGS) entry which is preliminary data.</text>
</comment>
<dbReference type="AlphaFoldDB" id="A0ABD3ZZB2"/>
<protein>
    <submittedName>
        <fullName evidence="1">Uncharacterized protein</fullName>
    </submittedName>
</protein>
<evidence type="ECO:0000313" key="2">
    <source>
        <dbReference type="Proteomes" id="UP000031970"/>
    </source>
</evidence>
<gene>
    <name evidence="1" type="ORF">B4067_4673</name>
</gene>
<organism evidence="1 2">
    <name type="scientific">Bacillus subtilis subsp. subtilis</name>
    <dbReference type="NCBI Taxonomy" id="135461"/>
    <lineage>
        <taxon>Bacteria</taxon>
        <taxon>Bacillati</taxon>
        <taxon>Bacillota</taxon>
        <taxon>Bacilli</taxon>
        <taxon>Bacillales</taxon>
        <taxon>Bacillaceae</taxon>
        <taxon>Bacillus</taxon>
    </lineage>
</organism>
<reference evidence="1 2" key="1">
    <citation type="submission" date="2014-11" db="EMBL/GenBank/DDBJ databases">
        <title>Draft Genome Sequences of Nine Bacillus subtilis Strains that Form Spores with High Heat-Resistance.</title>
        <authorList>
            <person name="Krawcyk A.O."/>
            <person name="Berendsen E.M."/>
            <person name="de Jong A."/>
            <person name="Holsappel S."/>
            <person name="Eijlander R.T."/>
            <person name="Wells-Bennik M."/>
            <person name="Kuipers O.P."/>
        </authorList>
    </citation>
    <scope>NUCLEOTIDE SEQUENCE [LARGE SCALE GENOMIC DNA]</scope>
    <source>
        <strain evidence="1 2">B4067</strain>
    </source>
</reference>
<accession>A0ABD3ZZB2</accession>
<evidence type="ECO:0000313" key="1">
    <source>
        <dbReference type="EMBL" id="KIL33454.1"/>
    </source>
</evidence>
<sequence length="52" mass="6147">MSLYDYLQRKKEEEREAALKAEKEAHKCNGCVWGSWAGNKYVCMFRSCIKKE</sequence>
<dbReference type="Proteomes" id="UP000031970">
    <property type="component" value="Unassembled WGS sequence"/>
</dbReference>
<proteinExistence type="predicted"/>
<dbReference type="EMBL" id="JSXS01000013">
    <property type="protein sequence ID" value="KIL33454.1"/>
    <property type="molecule type" value="Genomic_DNA"/>
</dbReference>
<name>A0ABD3ZZB2_BACIU</name>